<proteinExistence type="predicted"/>
<evidence type="ECO:0000256" key="1">
    <source>
        <dbReference type="SAM" id="Phobius"/>
    </source>
</evidence>
<evidence type="ECO:0000313" key="3">
    <source>
        <dbReference type="EMBL" id="NYJ23514.1"/>
    </source>
</evidence>
<feature type="transmembrane region" description="Helical" evidence="1">
    <location>
        <begin position="78"/>
        <end position="99"/>
    </location>
</feature>
<dbReference type="GO" id="GO:0004190">
    <property type="term" value="F:aspartic-type endopeptidase activity"/>
    <property type="evidence" value="ECO:0007669"/>
    <property type="project" value="UniProtKB-EC"/>
</dbReference>
<dbReference type="Gene3D" id="1.20.120.1220">
    <property type="match status" value="1"/>
</dbReference>
<feature type="domain" description="Prepilin type IV endopeptidase peptidase" evidence="2">
    <location>
        <begin position="34"/>
        <end position="144"/>
    </location>
</feature>
<dbReference type="GO" id="GO:0032259">
    <property type="term" value="P:methylation"/>
    <property type="evidence" value="ECO:0007669"/>
    <property type="project" value="UniProtKB-KW"/>
</dbReference>
<dbReference type="GO" id="GO:0008168">
    <property type="term" value="F:methyltransferase activity"/>
    <property type="evidence" value="ECO:0007669"/>
    <property type="project" value="UniProtKB-KW"/>
</dbReference>
<keyword evidence="1" id="KW-0472">Membrane</keyword>
<dbReference type="Pfam" id="PF01478">
    <property type="entry name" value="Peptidase_A24"/>
    <property type="match status" value="1"/>
</dbReference>
<feature type="transmembrane region" description="Helical" evidence="1">
    <location>
        <begin position="54"/>
        <end position="72"/>
    </location>
</feature>
<protein>
    <submittedName>
        <fullName evidence="3">Leader peptidase (Prepilin peptidase)/N-methyltransferase</fullName>
        <ecNumber evidence="3">2.1.1.-</ecNumber>
        <ecNumber evidence="3">3.4.23.43</ecNumber>
    </submittedName>
</protein>
<accession>A0A853CWF7</accession>
<sequence>MGGTTIRIVVAAGLAVALLGARGAGPAAIGALYVAAVTAALVEHDLRELRLPDALVLPGAWFAVLGAVWGSLRGDSGWTGAAAAVLCGLGALVGFAVLASGGGLGMGDVKLAAVLAAALAAVVADRGPPLSDIVVVVGSWVIVTFVGGAVLASAAFRSRAPGRPLRAELPFGPVLLGTFWGFVLLG</sequence>
<dbReference type="Proteomes" id="UP000578352">
    <property type="component" value="Unassembled WGS sequence"/>
</dbReference>
<dbReference type="EMBL" id="JACCFL010000001">
    <property type="protein sequence ID" value="NYJ23514.1"/>
    <property type="molecule type" value="Genomic_DNA"/>
</dbReference>
<keyword evidence="3" id="KW-0489">Methyltransferase</keyword>
<reference evidence="3 4" key="1">
    <citation type="submission" date="2020-07" db="EMBL/GenBank/DDBJ databases">
        <title>Sequencing the genomes of 1000 actinobacteria strains.</title>
        <authorList>
            <person name="Klenk H.-P."/>
        </authorList>
    </citation>
    <scope>NUCLEOTIDE SEQUENCE [LARGE SCALE GENOMIC DNA]</scope>
    <source>
        <strain evidence="3 4">DSM 15165</strain>
    </source>
</reference>
<keyword evidence="3" id="KW-0378">Hydrolase</keyword>
<evidence type="ECO:0000259" key="2">
    <source>
        <dbReference type="Pfam" id="PF01478"/>
    </source>
</evidence>
<name>A0A853CWF7_9MICO</name>
<feature type="transmembrane region" description="Helical" evidence="1">
    <location>
        <begin position="133"/>
        <end position="156"/>
    </location>
</feature>
<keyword evidence="3" id="KW-0808">Transferase</keyword>
<dbReference type="EC" id="3.4.23.43" evidence="3"/>
<feature type="transmembrane region" description="Helical" evidence="1">
    <location>
        <begin position="168"/>
        <end position="185"/>
    </location>
</feature>
<dbReference type="RefSeq" id="WP_179605430.1">
    <property type="nucleotide sequence ID" value="NZ_BAABEH010000001.1"/>
</dbReference>
<keyword evidence="1" id="KW-1133">Transmembrane helix</keyword>
<feature type="transmembrane region" description="Helical" evidence="1">
    <location>
        <begin position="23"/>
        <end position="42"/>
    </location>
</feature>
<comment type="caution">
    <text evidence="3">The sequence shown here is derived from an EMBL/GenBank/DDBJ whole genome shotgun (WGS) entry which is preliminary data.</text>
</comment>
<gene>
    <name evidence="3" type="ORF">HNR13_001801</name>
</gene>
<evidence type="ECO:0000313" key="4">
    <source>
        <dbReference type="Proteomes" id="UP000578352"/>
    </source>
</evidence>
<dbReference type="EC" id="2.1.1.-" evidence="3"/>
<dbReference type="AlphaFoldDB" id="A0A853CWF7"/>
<dbReference type="GO" id="GO:0016020">
    <property type="term" value="C:membrane"/>
    <property type="evidence" value="ECO:0007669"/>
    <property type="project" value="InterPro"/>
</dbReference>
<organism evidence="3 4">
    <name type="scientific">Leifsonia shinshuensis</name>
    <dbReference type="NCBI Taxonomy" id="150026"/>
    <lineage>
        <taxon>Bacteria</taxon>
        <taxon>Bacillati</taxon>
        <taxon>Actinomycetota</taxon>
        <taxon>Actinomycetes</taxon>
        <taxon>Micrococcales</taxon>
        <taxon>Microbacteriaceae</taxon>
        <taxon>Leifsonia</taxon>
    </lineage>
</organism>
<keyword evidence="1" id="KW-0812">Transmembrane</keyword>
<dbReference type="InterPro" id="IPR000045">
    <property type="entry name" value="Prepilin_IV_endopep_pep"/>
</dbReference>